<dbReference type="Proteomes" id="UP000005089">
    <property type="component" value="Unassembled WGS sequence"/>
</dbReference>
<dbReference type="GO" id="GO:0006302">
    <property type="term" value="P:double-strand break repair"/>
    <property type="evidence" value="ECO:0007669"/>
    <property type="project" value="InterPro"/>
</dbReference>
<evidence type="ECO:0000313" key="4">
    <source>
        <dbReference type="Proteomes" id="UP000005089"/>
    </source>
</evidence>
<dbReference type="GO" id="GO:0016887">
    <property type="term" value="F:ATP hydrolysis activity"/>
    <property type="evidence" value="ECO:0007669"/>
    <property type="project" value="InterPro"/>
</dbReference>
<dbReference type="AlphaFoldDB" id="C3X7Z2"/>
<dbReference type="PANTHER" id="PTHR32114:SF2">
    <property type="entry name" value="ABC TRANSPORTER ABCH.3"/>
    <property type="match status" value="1"/>
</dbReference>
<dbReference type="EMBL" id="GG658170">
    <property type="protein sequence ID" value="EEO29318.1"/>
    <property type="molecule type" value="Genomic_DNA"/>
</dbReference>
<evidence type="ECO:0000259" key="2">
    <source>
        <dbReference type="Pfam" id="PF13476"/>
    </source>
</evidence>
<dbReference type="OrthoDB" id="6637274at2"/>
<dbReference type="STRING" id="847.BRW83_1911"/>
<dbReference type="Pfam" id="PF13476">
    <property type="entry name" value="AAA_23"/>
    <property type="match status" value="1"/>
</dbReference>
<dbReference type="RefSeq" id="WP_005879700.1">
    <property type="nucleotide sequence ID" value="NZ_CP019430.1"/>
</dbReference>
<protein>
    <recommendedName>
        <fullName evidence="2">Rad50/SbcC-type AAA domain-containing protein</fullName>
    </recommendedName>
</protein>
<feature type="coiled-coil region" evidence="1">
    <location>
        <begin position="351"/>
        <end position="408"/>
    </location>
</feature>
<dbReference type="InterPro" id="IPR038729">
    <property type="entry name" value="Rad50/SbcC_AAA"/>
</dbReference>
<sequence>MKLLSLRVNPRGEHGWKSEILNFGSDITFLYAPNGRGKTPIILSIVFCLGYPIKFREDISEKCESVSLVFENKEKIYSLTRVIDRNFFVSVIQNDNEIIEFDTESEYSKFIFNIAGIEYSNLISTSNKKTQPYLSTFLPLFYLDQDYGYQEYYKTAQANFIKDQFSEMFRLALGFLPKNSFDSKKNLLKLNETLKMLDESIVNIRGMIENIEININDNKTEKYLADEIEKRREDLSKLRTTRDIKGSVLNNLEELLVSKYSDVKNVQKQIYSYQSRVNGIERIKNEIEVEIDTLNLNEESRKLFASFKDICSNIDCKLFTVSSESYAKNLLYLKDQIKDLESNSHFINEKIKELSNFLNNIQSNISELEEQIRNIELRDDIKSLVDVIGRLTEEIFELERERKSIEVVNKYKTSYFNKIVERDKILDLIGSMSANVGVSDIEYTKIRLKFKEFIIKWLDILGTKNISRDIIVENDLKIIFGKEKINSIKGSTKVRVILAVRAAFFELYLNDKNRQFRFLILDTPRQHEIHEEDINNFMINLKNLASDKDAQIIFSSTSYHYNIDNNDEKWEPAFNRDNTSMYLGNLN</sequence>
<keyword evidence="4" id="KW-1185">Reference proteome</keyword>
<accession>C3X7Z2</accession>
<evidence type="ECO:0000256" key="1">
    <source>
        <dbReference type="SAM" id="Coils"/>
    </source>
</evidence>
<name>C3X7Z2_OXAFO</name>
<keyword evidence="1" id="KW-0175">Coiled coil</keyword>
<gene>
    <name evidence="3" type="ORF">OFBG_00346</name>
</gene>
<dbReference type="HOGENOM" id="CLU_462983_0_0_4"/>
<dbReference type="GeneID" id="77135744"/>
<organism evidence="3 4">
    <name type="scientific">Oxalobacter formigenes OXCC13</name>
    <dbReference type="NCBI Taxonomy" id="556269"/>
    <lineage>
        <taxon>Bacteria</taxon>
        <taxon>Pseudomonadati</taxon>
        <taxon>Pseudomonadota</taxon>
        <taxon>Betaproteobacteria</taxon>
        <taxon>Burkholderiales</taxon>
        <taxon>Oxalobacteraceae</taxon>
        <taxon>Oxalobacter</taxon>
    </lineage>
</organism>
<reference evidence="3 4" key="1">
    <citation type="submission" date="2009-02" db="EMBL/GenBank/DDBJ databases">
        <title>The Genome Sequence of Oxalobacter formigenes OXCC13.</title>
        <authorList>
            <consortium name="The Broad Institute Genome Sequencing Platform"/>
            <person name="Ward D."/>
            <person name="Young S.K."/>
            <person name="Kodira C.D."/>
            <person name="Zeng Q."/>
            <person name="Koehrsen M."/>
            <person name="Alvarado L."/>
            <person name="Berlin A."/>
            <person name="Borenstein D."/>
            <person name="Chen Z."/>
            <person name="Engels R."/>
            <person name="Freedman E."/>
            <person name="Gellesch M."/>
            <person name="Goldberg J."/>
            <person name="Griggs A."/>
            <person name="Gujja S."/>
            <person name="Heiman D."/>
            <person name="Hepburn T."/>
            <person name="Howarth C."/>
            <person name="Jen D."/>
            <person name="Larson L."/>
            <person name="Lewis B."/>
            <person name="Mehta T."/>
            <person name="Park D."/>
            <person name="Pearson M."/>
            <person name="Roberts A."/>
            <person name="Saif S."/>
            <person name="Shea T."/>
            <person name="Shenoy N."/>
            <person name="Sisk P."/>
            <person name="Stolte C."/>
            <person name="Sykes S."/>
            <person name="Walk T."/>
            <person name="White J."/>
            <person name="Yandava C."/>
            <person name="Allison M.J."/>
            <person name="Lander E."/>
            <person name="Nusbaum C."/>
            <person name="Galagan J."/>
            <person name="Birren B."/>
        </authorList>
    </citation>
    <scope>NUCLEOTIDE SEQUENCE [LARGE SCALE GENOMIC DNA]</scope>
    <source>
        <strain evidence="3 4">OXCC13</strain>
    </source>
</reference>
<evidence type="ECO:0000313" key="3">
    <source>
        <dbReference type="EMBL" id="EEO29318.1"/>
    </source>
</evidence>
<dbReference type="PANTHER" id="PTHR32114">
    <property type="entry name" value="ABC TRANSPORTER ABCH.3"/>
    <property type="match status" value="1"/>
</dbReference>
<dbReference type="InterPro" id="IPR027417">
    <property type="entry name" value="P-loop_NTPase"/>
</dbReference>
<proteinExistence type="predicted"/>
<dbReference type="Gene3D" id="3.40.50.300">
    <property type="entry name" value="P-loop containing nucleotide triphosphate hydrolases"/>
    <property type="match status" value="2"/>
</dbReference>
<feature type="domain" description="Rad50/SbcC-type AAA" evidence="2">
    <location>
        <begin position="18"/>
        <end position="236"/>
    </location>
</feature>
<dbReference type="SUPFAM" id="SSF52540">
    <property type="entry name" value="P-loop containing nucleoside triphosphate hydrolases"/>
    <property type="match status" value="1"/>
</dbReference>